<dbReference type="PROSITE" id="PS50847">
    <property type="entry name" value="GRAM_POS_ANCHORING"/>
    <property type="match status" value="1"/>
</dbReference>
<feature type="region of interest" description="Disordered" evidence="6">
    <location>
        <begin position="566"/>
        <end position="631"/>
    </location>
</feature>
<evidence type="ECO:0000259" key="7">
    <source>
        <dbReference type="PROSITE" id="PS50847"/>
    </source>
</evidence>
<evidence type="ECO:0000313" key="9">
    <source>
        <dbReference type="Proteomes" id="UP000033682"/>
    </source>
</evidence>
<feature type="compositionally biased region" description="Low complexity" evidence="6">
    <location>
        <begin position="56"/>
        <end position="66"/>
    </location>
</feature>
<dbReference type="Gene3D" id="3.80.10.10">
    <property type="entry name" value="Ribonuclease Inhibitor"/>
    <property type="match status" value="2"/>
</dbReference>
<evidence type="ECO:0000256" key="3">
    <source>
        <dbReference type="ARBA" id="ARBA00022729"/>
    </source>
</evidence>
<accession>A0A0F4LR13</accession>
<dbReference type="PANTHER" id="PTHR45661:SF3">
    <property type="entry name" value="IG-LIKE DOMAIN-CONTAINING PROTEIN"/>
    <property type="match status" value="1"/>
</dbReference>
<dbReference type="InterPro" id="IPR019931">
    <property type="entry name" value="LPXTG_anchor"/>
</dbReference>
<dbReference type="InterPro" id="IPR011889">
    <property type="entry name" value="Liste_lipo_26"/>
</dbReference>
<dbReference type="SUPFAM" id="SSF52058">
    <property type="entry name" value="L domain-like"/>
    <property type="match status" value="1"/>
</dbReference>
<dbReference type="NCBIfam" id="TIGR02167">
    <property type="entry name" value="Liste_lipo_26"/>
    <property type="match status" value="3"/>
</dbReference>
<dbReference type="Pfam" id="PF06458">
    <property type="entry name" value="MucBP"/>
    <property type="match status" value="1"/>
</dbReference>
<dbReference type="Pfam" id="PF00746">
    <property type="entry name" value="Gram_pos_anchor"/>
    <property type="match status" value="1"/>
</dbReference>
<dbReference type="AlphaFoldDB" id="A0A0F4LR13"/>
<evidence type="ECO:0000256" key="5">
    <source>
        <dbReference type="ARBA" id="ARBA00023088"/>
    </source>
</evidence>
<evidence type="ECO:0000256" key="2">
    <source>
        <dbReference type="ARBA" id="ARBA00022525"/>
    </source>
</evidence>
<keyword evidence="4" id="KW-0677">Repeat</keyword>
<evidence type="ECO:0000256" key="1">
    <source>
        <dbReference type="ARBA" id="ARBA00022512"/>
    </source>
</evidence>
<dbReference type="PATRIC" id="fig|303541.3.peg.1496"/>
<sequence>MKKTSVFKSKTLLNCSASIILGLIVANPKLVKADSLPTDQVATSGTDTNQSDQLASSTNSNNGEETSPVDNTAVQADSTESNTTRATASDKTNAITGILGGLQVSYDLDTEELSILGGTYNGSNSRTQPLSTCKLYADDGQIYNSPKPKKIKIIGKVFIAENMDYMFSGFSNLTEIEGLGNLDTANVTDMSKLFYGCSSLTKVRDLGDLDTANVINMCGLFYGCSSLTSVEGLINLDTSNVDDISEMFYGCRSLTNIDLGSPINFKTPKFNTSKVLTMSSMFAKCENLIQADLSCFDVTQVEDMSCMFEGARSLVDLNLSSFKTNHKIFMSFEQMFAECSSLVELDLSGFTTHKSAEVSEMFKNCTSLRSLNIKNLDLGCLTFEEMLEGVTNLDLIVLGPRTALASIEELAWDPEDPHSYIYGTVGLNTPGIWVNVGNGTIDNPEASTRWTSYELMKNRAWYEEDDIDGIDEWDDDWNNDLGDDLFKNPDLIAETYVRMGQPVTIKYQDESGNSLKANEIHIGRIGTNYSFSAAKISGYELKANCLETVTGQYDANNERTITFVYTPLKSPNTSDDSNTSDSSNGSTGSIPDVPELVGPDKGNYQHHKTNRIEHDIPKSKAADPELPKTGKNSVSQLLTTALGLISIASASALIWTKLKKD</sequence>
<comment type="caution">
    <text evidence="8">The sequence shown here is derived from an EMBL/GenBank/DDBJ whole genome shotgun (WGS) entry which is preliminary data.</text>
</comment>
<dbReference type="InterPro" id="IPR005046">
    <property type="entry name" value="DUF285"/>
</dbReference>
<organism evidence="8 9">
    <name type="scientific">Lactobacillus apis</name>
    <dbReference type="NCBI Taxonomy" id="303541"/>
    <lineage>
        <taxon>Bacteria</taxon>
        <taxon>Bacillati</taxon>
        <taxon>Bacillota</taxon>
        <taxon>Bacilli</taxon>
        <taxon>Lactobacillales</taxon>
        <taxon>Lactobacillaceae</taxon>
        <taxon>Lactobacillus</taxon>
    </lineage>
</organism>
<evidence type="ECO:0000313" key="8">
    <source>
        <dbReference type="EMBL" id="KJY60016.1"/>
    </source>
</evidence>
<feature type="compositionally biased region" description="Polar residues" evidence="6">
    <location>
        <begin position="41"/>
        <end position="55"/>
    </location>
</feature>
<protein>
    <submittedName>
        <fullName evidence="8">PF03382 family protein</fullName>
    </submittedName>
</protein>
<feature type="compositionally biased region" description="Polar residues" evidence="6">
    <location>
        <begin position="68"/>
        <end position="88"/>
    </location>
</feature>
<reference evidence="8 9" key="1">
    <citation type="submission" date="2015-01" db="EMBL/GenBank/DDBJ databases">
        <title>Comparative genomics of the lactic acid bacteria isolated from the honey bee gut.</title>
        <authorList>
            <person name="Ellegaard K.M."/>
            <person name="Tamarit D."/>
            <person name="Javelind E."/>
            <person name="Olofsson T."/>
            <person name="Andersson S.G."/>
            <person name="Vasquez A."/>
        </authorList>
    </citation>
    <scope>NUCLEOTIDE SEQUENCE [LARGE SCALE GENOMIC DNA]</scope>
    <source>
        <strain evidence="8 9">Hma11</strain>
    </source>
</reference>
<keyword evidence="1" id="KW-0134">Cell wall</keyword>
<dbReference type="InterPro" id="IPR032675">
    <property type="entry name" value="LRR_dom_sf"/>
</dbReference>
<evidence type="ECO:0000256" key="4">
    <source>
        <dbReference type="ARBA" id="ARBA00022737"/>
    </source>
</evidence>
<dbReference type="Proteomes" id="UP000033682">
    <property type="component" value="Unassembled WGS sequence"/>
</dbReference>
<gene>
    <name evidence="8" type="ORF">JF72_13250</name>
</gene>
<dbReference type="PANTHER" id="PTHR45661">
    <property type="entry name" value="SURFACE ANTIGEN"/>
    <property type="match status" value="1"/>
</dbReference>
<keyword evidence="2" id="KW-0964">Secreted</keyword>
<feature type="region of interest" description="Disordered" evidence="6">
    <location>
        <begin position="41"/>
        <end position="88"/>
    </location>
</feature>
<evidence type="ECO:0000256" key="6">
    <source>
        <dbReference type="SAM" id="MobiDB-lite"/>
    </source>
</evidence>
<dbReference type="Gene3D" id="3.10.20.320">
    <property type="entry name" value="Putative peptidoglycan bound protein (lpxtg motif)"/>
    <property type="match status" value="1"/>
</dbReference>
<dbReference type="RefSeq" id="WP_046307893.1">
    <property type="nucleotide sequence ID" value="NZ_KQ034000.1"/>
</dbReference>
<dbReference type="InterPro" id="IPR009459">
    <property type="entry name" value="MucBP_dom"/>
</dbReference>
<dbReference type="InterPro" id="IPR053139">
    <property type="entry name" value="Surface_bspA-like"/>
</dbReference>
<dbReference type="HOGENOM" id="CLU_007250_0_0_9"/>
<keyword evidence="9" id="KW-1185">Reference proteome</keyword>
<dbReference type="EMBL" id="JXLG01000010">
    <property type="protein sequence ID" value="KJY60016.1"/>
    <property type="molecule type" value="Genomic_DNA"/>
</dbReference>
<feature type="compositionally biased region" description="Low complexity" evidence="6">
    <location>
        <begin position="572"/>
        <end position="589"/>
    </location>
</feature>
<feature type="domain" description="Gram-positive cocci surface proteins LPxTG" evidence="7">
    <location>
        <begin position="626"/>
        <end position="661"/>
    </location>
</feature>
<proteinExistence type="predicted"/>
<keyword evidence="5" id="KW-0572">Peptidoglycan-anchor</keyword>
<name>A0A0F4LR13_9LACO</name>
<keyword evidence="3" id="KW-0732">Signal</keyword>
<dbReference type="Pfam" id="PF03382">
    <property type="entry name" value="DUF285"/>
    <property type="match status" value="2"/>
</dbReference>
<feature type="compositionally biased region" description="Basic and acidic residues" evidence="6">
    <location>
        <begin position="610"/>
        <end position="628"/>
    </location>
</feature>